<dbReference type="GO" id="GO:0070411">
    <property type="term" value="F:I-SMAD binding"/>
    <property type="evidence" value="ECO:0007669"/>
    <property type="project" value="TreeGrafter"/>
</dbReference>
<dbReference type="SUPFAM" id="SSF49879">
    <property type="entry name" value="SMAD/FHA domain"/>
    <property type="match status" value="1"/>
</dbReference>
<evidence type="ECO:0000313" key="5">
    <source>
        <dbReference type="Proteomes" id="UP000215902"/>
    </source>
</evidence>
<dbReference type="Pfam" id="PF03166">
    <property type="entry name" value="MH2"/>
    <property type="match status" value="1"/>
</dbReference>
<proteinExistence type="predicted"/>
<evidence type="ECO:0000256" key="2">
    <source>
        <dbReference type="ARBA" id="ARBA00023163"/>
    </source>
</evidence>
<dbReference type="InterPro" id="IPR008984">
    <property type="entry name" value="SMAD_FHA_dom_sf"/>
</dbReference>
<dbReference type="Gene3D" id="2.60.200.10">
    <property type="match status" value="1"/>
</dbReference>
<dbReference type="PROSITE" id="PS51076">
    <property type="entry name" value="MH2"/>
    <property type="match status" value="1"/>
</dbReference>
<dbReference type="Gene3D" id="3.90.520.10">
    <property type="entry name" value="SMAD MH1 domain"/>
    <property type="match status" value="1"/>
</dbReference>
<dbReference type="GO" id="GO:0060395">
    <property type="term" value="P:SMAD protein signal transduction"/>
    <property type="evidence" value="ECO:0007669"/>
    <property type="project" value="TreeGrafter"/>
</dbReference>
<dbReference type="SMART" id="SM00524">
    <property type="entry name" value="DWB"/>
    <property type="match status" value="1"/>
</dbReference>
<feature type="domain" description="MH2" evidence="3">
    <location>
        <begin position="149"/>
        <end position="338"/>
    </location>
</feature>
<dbReference type="EMBL" id="NIVC01000900">
    <property type="protein sequence ID" value="PAA75145.1"/>
    <property type="molecule type" value="Genomic_DNA"/>
</dbReference>
<dbReference type="STRING" id="282301.A0A267FMW9"/>
<dbReference type="InterPro" id="IPR017855">
    <property type="entry name" value="SMAD-like_dom_sf"/>
</dbReference>
<evidence type="ECO:0000256" key="1">
    <source>
        <dbReference type="ARBA" id="ARBA00023015"/>
    </source>
</evidence>
<dbReference type="InterPro" id="IPR036578">
    <property type="entry name" value="SMAD_MH1_sf"/>
</dbReference>
<accession>A0A267FMW9</accession>
<dbReference type="Proteomes" id="UP000215902">
    <property type="component" value="Unassembled WGS sequence"/>
</dbReference>
<feature type="non-terminal residue" evidence="4">
    <location>
        <position position="1"/>
    </location>
</feature>
<protein>
    <recommendedName>
        <fullName evidence="3">MH2 domain-containing protein</fullName>
    </recommendedName>
</protein>
<comment type="caution">
    <text evidence="4">The sequence shown here is derived from an EMBL/GenBank/DDBJ whole genome shotgun (WGS) entry which is preliminary data.</text>
</comment>
<gene>
    <name evidence="4" type="ORF">BOX15_Mlig013894g3</name>
</gene>
<dbReference type="GO" id="GO:0071144">
    <property type="term" value="C:heteromeric SMAD protein complex"/>
    <property type="evidence" value="ECO:0007669"/>
    <property type="project" value="TreeGrafter"/>
</dbReference>
<organism evidence="4 5">
    <name type="scientific">Macrostomum lignano</name>
    <dbReference type="NCBI Taxonomy" id="282301"/>
    <lineage>
        <taxon>Eukaryota</taxon>
        <taxon>Metazoa</taxon>
        <taxon>Spiralia</taxon>
        <taxon>Lophotrochozoa</taxon>
        <taxon>Platyhelminthes</taxon>
        <taxon>Rhabditophora</taxon>
        <taxon>Macrostomorpha</taxon>
        <taxon>Macrostomida</taxon>
        <taxon>Macrostomidae</taxon>
        <taxon>Macrostomum</taxon>
    </lineage>
</organism>
<evidence type="ECO:0000313" key="4">
    <source>
        <dbReference type="EMBL" id="PAA75145.1"/>
    </source>
</evidence>
<dbReference type="GO" id="GO:0030154">
    <property type="term" value="P:cell differentiation"/>
    <property type="evidence" value="ECO:0007669"/>
    <property type="project" value="TreeGrafter"/>
</dbReference>
<dbReference type="PANTHER" id="PTHR13703">
    <property type="entry name" value="SMAD"/>
    <property type="match status" value="1"/>
</dbReference>
<keyword evidence="2" id="KW-0804">Transcription</keyword>
<evidence type="ECO:0000259" key="3">
    <source>
        <dbReference type="PROSITE" id="PS51076"/>
    </source>
</evidence>
<dbReference type="InterPro" id="IPR013790">
    <property type="entry name" value="Dwarfin"/>
</dbReference>
<name>A0A267FMW9_9PLAT</name>
<dbReference type="GO" id="GO:0140416">
    <property type="term" value="F:transcription regulator inhibitor activity"/>
    <property type="evidence" value="ECO:0007669"/>
    <property type="project" value="TreeGrafter"/>
</dbReference>
<keyword evidence="1" id="KW-0805">Transcription regulation</keyword>
<keyword evidence="5" id="KW-1185">Reference proteome</keyword>
<dbReference type="AlphaFoldDB" id="A0A267FMW9"/>
<dbReference type="InterPro" id="IPR001132">
    <property type="entry name" value="SMAD_dom_Dwarfin-type"/>
</dbReference>
<dbReference type="OrthoDB" id="5794312at2759"/>
<dbReference type="GO" id="GO:0006357">
    <property type="term" value="P:regulation of transcription by RNA polymerase II"/>
    <property type="evidence" value="ECO:0007669"/>
    <property type="project" value="TreeGrafter"/>
</dbReference>
<dbReference type="GO" id="GO:0009653">
    <property type="term" value="P:anatomical structure morphogenesis"/>
    <property type="evidence" value="ECO:0007669"/>
    <property type="project" value="TreeGrafter"/>
</dbReference>
<reference evidence="4 5" key="1">
    <citation type="submission" date="2017-06" db="EMBL/GenBank/DDBJ databases">
        <title>A platform for efficient transgenesis in Macrostomum lignano, a flatworm model organism for stem cell research.</title>
        <authorList>
            <person name="Berezikov E."/>
        </authorList>
    </citation>
    <scope>NUCLEOTIDE SEQUENCE [LARGE SCALE GENOMIC DNA]</scope>
    <source>
        <strain evidence="4">DV1</strain>
        <tissue evidence="4">Whole organism</tissue>
    </source>
</reference>
<sequence>LVPEKQQRQAVASLLHWLASCYQLDEATLTETAGQLSSLSDGQLRDLLAAATAANEVCLDSVPPSIPTSSCCIPLPINLKPRLLVCRLRRWTDLDDNSEELLRVCRCSVENGNANGNSSSEPATESSSVGAGFDVFCCANPMHYTRRVWCTAFYYELDNRVGDAFKASEPCLRIDGGGGGSFDRVGRRRFCLAPLWNADRPAAAHALRRCIGQGLLLQLCRGGTVYLQCRSPVPVFVQSPNASLQRGWHPATVCRVPPGGSLCVFSDQLFLQHLSDCRRFEDAYSLIRMCSIRISFAKGWGSDYRRQRITATPCWLEIVLAKPLVWLDRVLVAMGGPS</sequence>